<organism evidence="2 3">
    <name type="scientific">Ananas comosus</name>
    <name type="common">Pineapple</name>
    <name type="synonym">Ananas ananas</name>
    <dbReference type="NCBI Taxonomy" id="4615"/>
    <lineage>
        <taxon>Eukaryota</taxon>
        <taxon>Viridiplantae</taxon>
        <taxon>Streptophyta</taxon>
        <taxon>Embryophyta</taxon>
        <taxon>Tracheophyta</taxon>
        <taxon>Spermatophyta</taxon>
        <taxon>Magnoliopsida</taxon>
        <taxon>Liliopsida</taxon>
        <taxon>Poales</taxon>
        <taxon>Bromeliaceae</taxon>
        <taxon>Bromelioideae</taxon>
        <taxon>Ananas</taxon>
    </lineage>
</organism>
<feature type="region of interest" description="Disordered" evidence="1">
    <location>
        <begin position="76"/>
        <end position="129"/>
    </location>
</feature>
<proteinExistence type="predicted"/>
<feature type="compositionally biased region" description="Basic residues" evidence="1">
    <location>
        <begin position="9"/>
        <end position="21"/>
    </location>
</feature>
<reference evidence="2" key="1">
    <citation type="journal article" date="2015" name="Nat. Genet.">
        <title>The pineapple genome and the evolution of CAM photosynthesis.</title>
        <authorList>
            <person name="Ming R."/>
            <person name="VanBuren R."/>
            <person name="Wai C.M."/>
            <person name="Tang H."/>
            <person name="Schatz M.C."/>
            <person name="Bowers J.E."/>
            <person name="Lyons E."/>
            <person name="Wang M.L."/>
            <person name="Chen J."/>
            <person name="Biggers E."/>
            <person name="Zhang J."/>
            <person name="Huang L."/>
            <person name="Zhang L."/>
            <person name="Miao W."/>
            <person name="Zhang J."/>
            <person name="Ye Z."/>
            <person name="Miao C."/>
            <person name="Lin Z."/>
            <person name="Wang H."/>
            <person name="Zhou H."/>
            <person name="Yim W.C."/>
            <person name="Priest H.D."/>
            <person name="Zheng C."/>
            <person name="Woodhouse M."/>
            <person name="Edger P.P."/>
            <person name="Guyot R."/>
            <person name="Guo H.B."/>
            <person name="Guo H."/>
            <person name="Zheng G."/>
            <person name="Singh R."/>
            <person name="Sharma A."/>
            <person name="Min X."/>
            <person name="Zheng Y."/>
            <person name="Lee H."/>
            <person name="Gurtowski J."/>
            <person name="Sedlazeck F.J."/>
            <person name="Harkess A."/>
            <person name="McKain M.R."/>
            <person name="Liao Z."/>
            <person name="Fang J."/>
            <person name="Liu J."/>
            <person name="Zhang X."/>
            <person name="Zhang Q."/>
            <person name="Hu W."/>
            <person name="Qin Y."/>
            <person name="Wang K."/>
            <person name="Chen L.Y."/>
            <person name="Shirley N."/>
            <person name="Lin Y.R."/>
            <person name="Liu L.Y."/>
            <person name="Hernandez A.G."/>
            <person name="Wright C.L."/>
            <person name="Bulone V."/>
            <person name="Tuskan G.A."/>
            <person name="Heath K."/>
            <person name="Zee F."/>
            <person name="Moore P.H."/>
            <person name="Sunkar R."/>
            <person name="Leebens-Mack J.H."/>
            <person name="Mockler T."/>
            <person name="Bennetzen J.L."/>
            <person name="Freeling M."/>
            <person name="Sankoff D."/>
            <person name="Paterson A.H."/>
            <person name="Zhu X."/>
            <person name="Yang X."/>
            <person name="Smith J.A."/>
            <person name="Cushman J.C."/>
            <person name="Paull R.E."/>
            <person name="Yu Q."/>
        </authorList>
    </citation>
    <scope>NUCLEOTIDE SEQUENCE [LARGE SCALE GENOMIC DNA]</scope>
    <source>
        <strain evidence="2">cv. F153</strain>
    </source>
</reference>
<reference evidence="3" key="2">
    <citation type="submission" date="2025-08" db="UniProtKB">
        <authorList>
            <consortium name="RefSeq"/>
        </authorList>
    </citation>
    <scope>IDENTIFICATION</scope>
    <source>
        <tissue evidence="3">Leaf</tissue>
    </source>
</reference>
<evidence type="ECO:0000256" key="1">
    <source>
        <dbReference type="SAM" id="MobiDB-lite"/>
    </source>
</evidence>
<keyword evidence="2" id="KW-1185">Reference proteome</keyword>
<name>A0A6P5FDQ1_ANACO</name>
<feature type="compositionally biased region" description="Basic residues" evidence="1">
    <location>
        <begin position="90"/>
        <end position="114"/>
    </location>
</feature>
<protein>
    <submittedName>
        <fullName evidence="3">Uncharacterized protein LOC109712400</fullName>
    </submittedName>
</protein>
<dbReference type="OrthoDB" id="775892at2759"/>
<accession>A0A6P5FDQ1</accession>
<sequence>MAKFNVVQKARRERSHEKKRALHGDPASGKLTQRRGPPVSLSGKRKRKLLKKWRRDQKQALEKGLVTMEDVEMAIADEGSSQGTSEKPHMKVHLKKKSRLQIKRLRGKGKKKGKSTNQPANEKIDAMVE</sequence>
<dbReference type="GeneID" id="109712400"/>
<evidence type="ECO:0000313" key="3">
    <source>
        <dbReference type="RefSeq" id="XP_020091538.1"/>
    </source>
</evidence>
<feature type="region of interest" description="Disordered" evidence="1">
    <location>
        <begin position="1"/>
        <end position="55"/>
    </location>
</feature>
<dbReference type="Proteomes" id="UP000515123">
    <property type="component" value="Linkage group 7"/>
</dbReference>
<dbReference type="PANTHER" id="PTHR36709:SF1">
    <property type="entry name" value="OS02G0604100 PROTEIN"/>
    <property type="match status" value="1"/>
</dbReference>
<evidence type="ECO:0000313" key="2">
    <source>
        <dbReference type="Proteomes" id="UP000515123"/>
    </source>
</evidence>
<feature type="compositionally biased region" description="Basic residues" evidence="1">
    <location>
        <begin position="43"/>
        <end position="55"/>
    </location>
</feature>
<gene>
    <name evidence="3" type="primary">LOC109712400</name>
</gene>
<dbReference type="RefSeq" id="XP_020091538.1">
    <property type="nucleotide sequence ID" value="XM_020235949.1"/>
</dbReference>
<dbReference type="PANTHER" id="PTHR36709">
    <property type="entry name" value="OS02G0604100 PROTEIN"/>
    <property type="match status" value="1"/>
</dbReference>
<dbReference type="AlphaFoldDB" id="A0A6P5FDQ1"/>